<name>A0A850NMB7_9PROT</name>
<feature type="transmembrane region" description="Helical" evidence="1">
    <location>
        <begin position="104"/>
        <end position="123"/>
    </location>
</feature>
<protein>
    <recommendedName>
        <fullName evidence="6">Transmembrane protein</fullName>
    </recommendedName>
</protein>
<dbReference type="Proteomes" id="UP000565205">
    <property type="component" value="Unassembled WGS sequence"/>
</dbReference>
<gene>
    <name evidence="2" type="ORF">FHR90_000684</name>
    <name evidence="3" type="ORF">HUK83_06910</name>
</gene>
<feature type="transmembrane region" description="Helical" evidence="1">
    <location>
        <begin position="12"/>
        <end position="32"/>
    </location>
</feature>
<keyword evidence="1" id="KW-0812">Transmembrane</keyword>
<evidence type="ECO:0000313" key="5">
    <source>
        <dbReference type="Proteomes" id="UP000565205"/>
    </source>
</evidence>
<sequence>MPTVPLTRLYVLRLMYLVLFVLVPLMTAARMIYSGQSLGADDGWGFAACLLAAMSLLCGLGLRYPLKMLPLLFFEVVWKVIWAARVAAPLWISGKIDDALTQNSIAIGSAVVVLAVLPWRYVVAQYVRAPGDAWKSHR</sequence>
<reference evidence="2 4" key="2">
    <citation type="submission" date="2020-08" db="EMBL/GenBank/DDBJ databases">
        <title>Genomic Encyclopedia of Type Strains, Phase III (KMG-III): the genomes of soil and plant-associated and newly described type strains.</title>
        <authorList>
            <person name="Whitman W."/>
        </authorList>
    </citation>
    <scope>NUCLEOTIDE SEQUENCE [LARGE SCALE GENOMIC DNA]</scope>
    <source>
        <strain evidence="2 4">CECT 8088</strain>
    </source>
</reference>
<organism evidence="3 5">
    <name type="scientific">Endobacter medicaginis</name>
    <dbReference type="NCBI Taxonomy" id="1181271"/>
    <lineage>
        <taxon>Bacteria</taxon>
        <taxon>Pseudomonadati</taxon>
        <taxon>Pseudomonadota</taxon>
        <taxon>Alphaproteobacteria</taxon>
        <taxon>Acetobacterales</taxon>
        <taxon>Acetobacteraceae</taxon>
        <taxon>Endobacter</taxon>
    </lineage>
</organism>
<keyword evidence="1" id="KW-0472">Membrane</keyword>
<dbReference type="AlphaFoldDB" id="A0A850NMB7"/>
<dbReference type="EMBL" id="JABXXQ010000100">
    <property type="protein sequence ID" value="NVN30064.1"/>
    <property type="molecule type" value="Genomic_DNA"/>
</dbReference>
<evidence type="ECO:0000313" key="2">
    <source>
        <dbReference type="EMBL" id="MBB3172870.1"/>
    </source>
</evidence>
<keyword evidence="4" id="KW-1185">Reference proteome</keyword>
<feature type="transmembrane region" description="Helical" evidence="1">
    <location>
        <begin position="44"/>
        <end position="64"/>
    </location>
</feature>
<feature type="transmembrane region" description="Helical" evidence="1">
    <location>
        <begin position="71"/>
        <end position="92"/>
    </location>
</feature>
<evidence type="ECO:0000256" key="1">
    <source>
        <dbReference type="SAM" id="Phobius"/>
    </source>
</evidence>
<reference evidence="3 5" key="1">
    <citation type="submission" date="2020-06" db="EMBL/GenBank/DDBJ databases">
        <title>Description of novel acetic acid bacteria.</title>
        <authorList>
            <person name="Sombolestani A."/>
        </authorList>
    </citation>
    <scope>NUCLEOTIDE SEQUENCE [LARGE SCALE GENOMIC DNA]</scope>
    <source>
        <strain evidence="3 5">LMG 26838</strain>
    </source>
</reference>
<proteinExistence type="predicted"/>
<comment type="caution">
    <text evidence="3">The sequence shown here is derived from an EMBL/GenBank/DDBJ whole genome shotgun (WGS) entry which is preliminary data.</text>
</comment>
<dbReference type="EMBL" id="JACHXV010000002">
    <property type="protein sequence ID" value="MBB3172870.1"/>
    <property type="molecule type" value="Genomic_DNA"/>
</dbReference>
<dbReference type="RefSeq" id="WP_176623294.1">
    <property type="nucleotide sequence ID" value="NZ_JABXXQ010000100.1"/>
</dbReference>
<keyword evidence="1" id="KW-1133">Transmembrane helix</keyword>
<evidence type="ECO:0000313" key="3">
    <source>
        <dbReference type="EMBL" id="NVN30064.1"/>
    </source>
</evidence>
<evidence type="ECO:0000313" key="4">
    <source>
        <dbReference type="Proteomes" id="UP000557688"/>
    </source>
</evidence>
<dbReference type="Proteomes" id="UP000557688">
    <property type="component" value="Unassembled WGS sequence"/>
</dbReference>
<accession>A0A850NMB7</accession>
<evidence type="ECO:0008006" key="6">
    <source>
        <dbReference type="Google" id="ProtNLM"/>
    </source>
</evidence>